<dbReference type="InterPro" id="IPR003591">
    <property type="entry name" value="Leu-rich_rpt_typical-subtyp"/>
</dbReference>
<dbReference type="Gene3D" id="3.80.10.10">
    <property type="entry name" value="Ribonuclease Inhibitor"/>
    <property type="match status" value="1"/>
</dbReference>
<dbReference type="InterPro" id="IPR001611">
    <property type="entry name" value="Leu-rich_rpt"/>
</dbReference>
<keyword evidence="1" id="KW-0433">Leucine-rich repeat</keyword>
<dbReference type="EMBL" id="JAODUP010001781">
    <property type="protein sequence ID" value="KAK2139443.1"/>
    <property type="molecule type" value="Genomic_DNA"/>
</dbReference>
<dbReference type="SMART" id="SM00364">
    <property type="entry name" value="LRR_BAC"/>
    <property type="match status" value="3"/>
</dbReference>
<reference evidence="4" key="1">
    <citation type="journal article" date="2023" name="Mol. Biol. Evol.">
        <title>Third-Generation Sequencing Reveals the Adaptive Role of the Epigenome in Three Deep-Sea Polychaetes.</title>
        <authorList>
            <person name="Perez M."/>
            <person name="Aroh O."/>
            <person name="Sun Y."/>
            <person name="Lan Y."/>
            <person name="Juniper S.K."/>
            <person name="Young C.R."/>
            <person name="Angers B."/>
            <person name="Qian P.Y."/>
        </authorList>
    </citation>
    <scope>NUCLEOTIDE SEQUENCE</scope>
    <source>
        <strain evidence="4">P08H-3</strain>
    </source>
</reference>
<dbReference type="AlphaFoldDB" id="A0AAD9IRY1"/>
<evidence type="ECO:0000256" key="2">
    <source>
        <dbReference type="ARBA" id="ARBA00022737"/>
    </source>
</evidence>
<dbReference type="InterPro" id="IPR032675">
    <property type="entry name" value="LRR_dom_sf"/>
</dbReference>
<dbReference type="Proteomes" id="UP001208570">
    <property type="component" value="Unassembled WGS sequence"/>
</dbReference>
<feature type="chain" id="PRO_5042289493" evidence="3">
    <location>
        <begin position="25"/>
        <end position="369"/>
    </location>
</feature>
<dbReference type="SMART" id="SM00369">
    <property type="entry name" value="LRR_TYP"/>
    <property type="match status" value="4"/>
</dbReference>
<evidence type="ECO:0000313" key="5">
    <source>
        <dbReference type="Proteomes" id="UP001208570"/>
    </source>
</evidence>
<evidence type="ECO:0000256" key="3">
    <source>
        <dbReference type="SAM" id="SignalP"/>
    </source>
</evidence>
<keyword evidence="2" id="KW-0677">Repeat</keyword>
<protein>
    <submittedName>
        <fullName evidence="4">Uncharacterized protein</fullName>
    </submittedName>
</protein>
<keyword evidence="5" id="KW-1185">Reference proteome</keyword>
<dbReference type="PROSITE" id="PS51450">
    <property type="entry name" value="LRR"/>
    <property type="match status" value="2"/>
</dbReference>
<gene>
    <name evidence="4" type="ORF">LSH36_1784g00004</name>
</gene>
<evidence type="ECO:0000256" key="1">
    <source>
        <dbReference type="ARBA" id="ARBA00022614"/>
    </source>
</evidence>
<organism evidence="4 5">
    <name type="scientific">Paralvinella palmiformis</name>
    <dbReference type="NCBI Taxonomy" id="53620"/>
    <lineage>
        <taxon>Eukaryota</taxon>
        <taxon>Metazoa</taxon>
        <taxon>Spiralia</taxon>
        <taxon>Lophotrochozoa</taxon>
        <taxon>Annelida</taxon>
        <taxon>Polychaeta</taxon>
        <taxon>Sedentaria</taxon>
        <taxon>Canalipalpata</taxon>
        <taxon>Terebellida</taxon>
        <taxon>Terebelliformia</taxon>
        <taxon>Alvinellidae</taxon>
        <taxon>Paralvinella</taxon>
    </lineage>
</organism>
<dbReference type="PANTHER" id="PTHR46652">
    <property type="entry name" value="LEUCINE-RICH REPEAT AND IQ DOMAIN-CONTAINING PROTEIN 1-RELATED"/>
    <property type="match status" value="1"/>
</dbReference>
<evidence type="ECO:0000313" key="4">
    <source>
        <dbReference type="EMBL" id="KAK2139443.1"/>
    </source>
</evidence>
<keyword evidence="3" id="KW-0732">Signal</keyword>
<comment type="caution">
    <text evidence="4">The sequence shown here is derived from an EMBL/GenBank/DDBJ whole genome shotgun (WGS) entry which is preliminary data.</text>
</comment>
<dbReference type="SUPFAM" id="SSF52058">
    <property type="entry name" value="L domain-like"/>
    <property type="match status" value="1"/>
</dbReference>
<accession>A0AAD9IRY1</accession>
<proteinExistence type="predicted"/>
<dbReference type="PANTHER" id="PTHR46652:SF3">
    <property type="entry name" value="LEUCINE-RICH REPEAT-CONTAINING PROTEIN 9"/>
    <property type="match status" value="1"/>
</dbReference>
<feature type="signal peptide" evidence="3">
    <location>
        <begin position="1"/>
        <end position="24"/>
    </location>
</feature>
<dbReference type="InterPro" id="IPR050836">
    <property type="entry name" value="SDS22/Internalin_LRR"/>
</dbReference>
<dbReference type="Pfam" id="PF13855">
    <property type="entry name" value="LRR_8"/>
    <property type="match status" value="1"/>
</dbReference>
<sequence length="369" mass="41262">MEVLTKSTAQRFVMLLFIGSLCSSDKTYIVQSPAVRLFPHDIPQDVTKIVVQGTKIKAIDYIEPFPNLTKMFLGKNSLTQFPDLSNVSNNLQQCFLSSNNIAAVDFIPKLKMLQVLALGANKLTRLPDLTNISGSLEELYLEDNQIFVVDGIARMLVLRILTLTSNRLTEFPDLDAAGSVLQELDLVNNSIKNIPNRVLKPLVALKRLHLGNRNDEQFPVLPNICAMGRNRMSLAILLYSNQTICGISAVYVKLALEAGRLRFESTVGLTSLVCDEPRHLAGNLLMNINVTEMLETTNVTYRKLEDVNDWACSLQTSVVYKTQATPCAIYCSRHPSCIMFGTDDDICILKGPSHLINDTDINMTWYFRI</sequence>
<name>A0AAD9IRY1_9ANNE</name>